<dbReference type="PANTHER" id="PTHR30111:SF1">
    <property type="entry name" value="33 KDA CHAPERONIN"/>
    <property type="match status" value="1"/>
</dbReference>
<name>A0A317MPS0_9GAMM</name>
<feature type="disulfide bond" description="Redox-active" evidence="6">
    <location>
        <begin position="262"/>
        <end position="265"/>
    </location>
</feature>
<dbReference type="InterPro" id="IPR016153">
    <property type="entry name" value="Heat_shock_Hsp33_N"/>
</dbReference>
<dbReference type="PIRSF" id="PIRSF005261">
    <property type="entry name" value="Heat_shock_Hsp33"/>
    <property type="match status" value="1"/>
</dbReference>
<dbReference type="InterPro" id="IPR023212">
    <property type="entry name" value="Hsp33_helix_hairpin_bin_dom_sf"/>
</dbReference>
<evidence type="ECO:0000256" key="5">
    <source>
        <dbReference type="ARBA" id="ARBA00023284"/>
    </source>
</evidence>
<dbReference type="OrthoDB" id="9793753at2"/>
<organism evidence="7 8">
    <name type="scientific">Plasticicumulans acidivorans</name>
    <dbReference type="NCBI Taxonomy" id="886464"/>
    <lineage>
        <taxon>Bacteria</taxon>
        <taxon>Pseudomonadati</taxon>
        <taxon>Pseudomonadota</taxon>
        <taxon>Gammaproteobacteria</taxon>
        <taxon>Candidatus Competibacteraceae</taxon>
        <taxon>Plasticicumulans</taxon>
    </lineage>
</organism>
<dbReference type="GO" id="GO:0042026">
    <property type="term" value="P:protein refolding"/>
    <property type="evidence" value="ECO:0007669"/>
    <property type="project" value="TreeGrafter"/>
</dbReference>
<dbReference type="CDD" id="cd00498">
    <property type="entry name" value="Hsp33"/>
    <property type="match status" value="1"/>
</dbReference>
<dbReference type="PANTHER" id="PTHR30111">
    <property type="entry name" value="33 KDA CHAPERONIN"/>
    <property type="match status" value="1"/>
</dbReference>
<dbReference type="AlphaFoldDB" id="A0A317MPS0"/>
<comment type="caution">
    <text evidence="7">The sequence shown here is derived from an EMBL/GenBank/DDBJ whole genome shotgun (WGS) entry which is preliminary data.</text>
</comment>
<comment type="function">
    <text evidence="6">Redox regulated molecular chaperone. Protects both thermally unfolding and oxidatively damaged proteins from irreversible aggregation. Plays an important role in the bacterial defense system toward oxidative stress.</text>
</comment>
<comment type="similarity">
    <text evidence="6">Belongs to the HSP33 family.</text>
</comment>
<dbReference type="GO" id="GO:0044183">
    <property type="term" value="F:protein folding chaperone"/>
    <property type="evidence" value="ECO:0007669"/>
    <property type="project" value="TreeGrafter"/>
</dbReference>
<keyword evidence="3 6" id="KW-1015">Disulfide bond</keyword>
<keyword evidence="1 6" id="KW-0963">Cytoplasm</keyword>
<evidence type="ECO:0000313" key="7">
    <source>
        <dbReference type="EMBL" id="PWV58394.1"/>
    </source>
</evidence>
<dbReference type="RefSeq" id="WP_110020606.1">
    <property type="nucleotide sequence ID" value="NZ_QGTJ01000018.1"/>
</dbReference>
<evidence type="ECO:0000256" key="2">
    <source>
        <dbReference type="ARBA" id="ARBA00022833"/>
    </source>
</evidence>
<keyword evidence="5 6" id="KW-0676">Redox-active center</keyword>
<comment type="PTM">
    <text evidence="6">Under oxidizing conditions two disulfide bonds are formed involving the reactive cysteines. Under reducing conditions zinc is bound to the reactive cysteines and the protein is inactive.</text>
</comment>
<dbReference type="GO" id="GO:0005737">
    <property type="term" value="C:cytoplasm"/>
    <property type="evidence" value="ECO:0007669"/>
    <property type="project" value="UniProtKB-SubCell"/>
</dbReference>
<feature type="disulfide bond" description="Redox-active" evidence="6">
    <location>
        <begin position="229"/>
        <end position="231"/>
    </location>
</feature>
<dbReference type="Gene3D" id="3.90.1280.10">
    <property type="entry name" value="HSP33 redox switch-like"/>
    <property type="match status" value="1"/>
</dbReference>
<dbReference type="Proteomes" id="UP000246569">
    <property type="component" value="Unassembled WGS sequence"/>
</dbReference>
<dbReference type="Gene3D" id="1.10.287.480">
    <property type="entry name" value="helix hairpin bin"/>
    <property type="match status" value="1"/>
</dbReference>
<dbReference type="EMBL" id="QGTJ01000018">
    <property type="protein sequence ID" value="PWV58394.1"/>
    <property type="molecule type" value="Genomic_DNA"/>
</dbReference>
<dbReference type="Gene3D" id="3.55.30.10">
    <property type="entry name" value="Hsp33 domain"/>
    <property type="match status" value="1"/>
</dbReference>
<evidence type="ECO:0000256" key="6">
    <source>
        <dbReference type="HAMAP-Rule" id="MF_00117"/>
    </source>
</evidence>
<reference evidence="7 8" key="1">
    <citation type="submission" date="2018-05" db="EMBL/GenBank/DDBJ databases">
        <title>Genomic Encyclopedia of Type Strains, Phase IV (KMG-IV): sequencing the most valuable type-strain genomes for metagenomic binning, comparative biology and taxonomic classification.</title>
        <authorList>
            <person name="Goeker M."/>
        </authorList>
    </citation>
    <scope>NUCLEOTIDE SEQUENCE [LARGE SCALE GENOMIC DNA]</scope>
    <source>
        <strain evidence="7 8">DSM 23606</strain>
    </source>
</reference>
<accession>A0A317MPS0</accession>
<evidence type="ECO:0000313" key="8">
    <source>
        <dbReference type="Proteomes" id="UP000246569"/>
    </source>
</evidence>
<dbReference type="InterPro" id="IPR016154">
    <property type="entry name" value="Heat_shock_Hsp33_C"/>
</dbReference>
<dbReference type="InterPro" id="IPR000397">
    <property type="entry name" value="Heat_shock_Hsp33"/>
</dbReference>
<proteinExistence type="inferred from homology"/>
<comment type="subcellular location">
    <subcellularLocation>
        <location evidence="6">Cytoplasm</location>
    </subcellularLocation>
</comment>
<protein>
    <recommendedName>
        <fullName evidence="6">33 kDa chaperonin</fullName>
    </recommendedName>
    <alternativeName>
        <fullName evidence="6">Heat shock protein 33 homolog</fullName>
        <shortName evidence="6">HSP33</shortName>
    </alternativeName>
</protein>
<keyword evidence="8" id="KW-1185">Reference proteome</keyword>
<gene>
    <name evidence="6" type="primary">hslO</name>
    <name evidence="7" type="ORF">C7443_11826</name>
</gene>
<dbReference type="SUPFAM" id="SSF118352">
    <property type="entry name" value="HSP33 redox switch-like"/>
    <property type="match status" value="1"/>
</dbReference>
<dbReference type="GO" id="GO:0051082">
    <property type="term" value="F:unfolded protein binding"/>
    <property type="evidence" value="ECO:0007669"/>
    <property type="project" value="UniProtKB-UniRule"/>
</dbReference>
<sequence>MSDSLTRFLFDRHPVRGEFASLDASWLAVLERRSYPPAIRRVLGETLAAAALLSATIKYDGLMTLQIQAKGLLRLLVVQVTAERTLRALARWDESAGRLEQEASIPLAELCGHGTLVLTIEPASGEAYQGIVALDGDSIAEALEAYFERSEQLPTHLCLAADECRAAGLLVQRLPGSDSDADLWNRVEQLSATLGAEELLAIDAATLLRRLFHEEDVRVFEDQPLAFRCTCSRERTGGMLRALAPAEVRELLAEQGEISVDCEFCGQRYRFDAVDVGALLAGTSESGVTRH</sequence>
<keyword evidence="2 6" id="KW-0862">Zinc</keyword>
<evidence type="ECO:0000256" key="4">
    <source>
        <dbReference type="ARBA" id="ARBA00023186"/>
    </source>
</evidence>
<dbReference type="NCBIfam" id="NF001033">
    <property type="entry name" value="PRK00114.1"/>
    <property type="match status" value="1"/>
</dbReference>
<evidence type="ECO:0000256" key="1">
    <source>
        <dbReference type="ARBA" id="ARBA00022490"/>
    </source>
</evidence>
<dbReference type="SUPFAM" id="SSF64397">
    <property type="entry name" value="Hsp33 domain"/>
    <property type="match status" value="1"/>
</dbReference>
<keyword evidence="4 6" id="KW-0143">Chaperone</keyword>
<dbReference type="HAMAP" id="MF_00117">
    <property type="entry name" value="HslO"/>
    <property type="match status" value="1"/>
</dbReference>
<dbReference type="Pfam" id="PF01430">
    <property type="entry name" value="HSP33"/>
    <property type="match status" value="1"/>
</dbReference>
<evidence type="ECO:0000256" key="3">
    <source>
        <dbReference type="ARBA" id="ARBA00023157"/>
    </source>
</evidence>